<feature type="domain" description="HTH cro/C1-type" evidence="3">
    <location>
        <begin position="30"/>
        <end position="84"/>
    </location>
</feature>
<organism evidence="4 5">
    <name type="scientific">Citreimonas salinaria</name>
    <dbReference type="NCBI Taxonomy" id="321339"/>
    <lineage>
        <taxon>Bacteria</taxon>
        <taxon>Pseudomonadati</taxon>
        <taxon>Pseudomonadota</taxon>
        <taxon>Alphaproteobacteria</taxon>
        <taxon>Rhodobacterales</taxon>
        <taxon>Roseobacteraceae</taxon>
        <taxon>Citreimonas</taxon>
    </lineage>
</organism>
<gene>
    <name evidence="4" type="ORF">SAMN05444340_10941</name>
</gene>
<dbReference type="RefSeq" id="WP_089883658.1">
    <property type="nucleotide sequence ID" value="NZ_FNPF01000009.1"/>
</dbReference>
<dbReference type="Proteomes" id="UP000199286">
    <property type="component" value="Unassembled WGS sequence"/>
</dbReference>
<dbReference type="InterPro" id="IPR001387">
    <property type="entry name" value="Cro/C1-type_HTH"/>
</dbReference>
<dbReference type="Pfam" id="PF01381">
    <property type="entry name" value="HTH_3"/>
    <property type="match status" value="1"/>
</dbReference>
<dbReference type="PROSITE" id="PS50943">
    <property type="entry name" value="HTH_CROC1"/>
    <property type="match status" value="1"/>
</dbReference>
<protein>
    <submittedName>
        <fullName evidence="4">Helix-turn-helix</fullName>
    </submittedName>
</protein>
<sequence length="140" mass="14927">MSTDIALTEDTTGPTTDWYGPDAATFGDRLAAARDAAGMSQGDLARRLGVKLKTLQSWENDMAEPRANRLSMTAGLLGVSMVWLITGEGEGLPAPDDSASVGPDINAILLDIRAVKIQLQAGSEKLSRLEKRLRAMLATQ</sequence>
<evidence type="ECO:0000313" key="5">
    <source>
        <dbReference type="Proteomes" id="UP000199286"/>
    </source>
</evidence>
<evidence type="ECO:0000259" key="3">
    <source>
        <dbReference type="PROSITE" id="PS50943"/>
    </source>
</evidence>
<name>A0A1H3KD63_9RHOB</name>
<reference evidence="4 5" key="1">
    <citation type="submission" date="2016-10" db="EMBL/GenBank/DDBJ databases">
        <authorList>
            <person name="de Groot N.N."/>
        </authorList>
    </citation>
    <scope>NUCLEOTIDE SEQUENCE [LARGE SCALE GENOMIC DNA]</scope>
    <source>
        <strain evidence="4 5">DSM 26880</strain>
    </source>
</reference>
<accession>A0A1H3KD63</accession>
<dbReference type="SMART" id="SM00530">
    <property type="entry name" value="HTH_XRE"/>
    <property type="match status" value="1"/>
</dbReference>
<dbReference type="CDD" id="cd00093">
    <property type="entry name" value="HTH_XRE"/>
    <property type="match status" value="1"/>
</dbReference>
<feature type="compositionally biased region" description="Polar residues" evidence="2">
    <location>
        <begin position="1"/>
        <end position="15"/>
    </location>
</feature>
<dbReference type="InterPro" id="IPR010982">
    <property type="entry name" value="Lambda_DNA-bd_dom_sf"/>
</dbReference>
<dbReference type="SUPFAM" id="SSF47413">
    <property type="entry name" value="lambda repressor-like DNA-binding domains"/>
    <property type="match status" value="1"/>
</dbReference>
<evidence type="ECO:0000256" key="2">
    <source>
        <dbReference type="SAM" id="MobiDB-lite"/>
    </source>
</evidence>
<keyword evidence="5" id="KW-1185">Reference proteome</keyword>
<feature type="region of interest" description="Disordered" evidence="2">
    <location>
        <begin position="1"/>
        <end position="20"/>
    </location>
</feature>
<dbReference type="Gene3D" id="1.10.260.40">
    <property type="entry name" value="lambda repressor-like DNA-binding domains"/>
    <property type="match status" value="1"/>
</dbReference>
<dbReference type="GO" id="GO:0003677">
    <property type="term" value="F:DNA binding"/>
    <property type="evidence" value="ECO:0007669"/>
    <property type="project" value="InterPro"/>
</dbReference>
<dbReference type="EMBL" id="FNPF01000009">
    <property type="protein sequence ID" value="SDY49568.1"/>
    <property type="molecule type" value="Genomic_DNA"/>
</dbReference>
<evidence type="ECO:0000313" key="4">
    <source>
        <dbReference type="EMBL" id="SDY49568.1"/>
    </source>
</evidence>
<keyword evidence="1" id="KW-0175">Coiled coil</keyword>
<dbReference type="STRING" id="321339.SAMN05444340_10941"/>
<evidence type="ECO:0000256" key="1">
    <source>
        <dbReference type="SAM" id="Coils"/>
    </source>
</evidence>
<dbReference type="OrthoDB" id="5659783at2"/>
<dbReference type="AlphaFoldDB" id="A0A1H3KD63"/>
<proteinExistence type="predicted"/>
<feature type="coiled-coil region" evidence="1">
    <location>
        <begin position="112"/>
        <end position="139"/>
    </location>
</feature>